<dbReference type="KEGG" id="serw:FY030_02100"/>
<dbReference type="Proteomes" id="UP000326546">
    <property type="component" value="Chromosome"/>
</dbReference>
<keyword evidence="2" id="KW-0808">Transferase</keyword>
<protein>
    <submittedName>
        <fullName evidence="2">GNAT family N-acetyltransferase</fullName>
    </submittedName>
</protein>
<dbReference type="Gene3D" id="3.40.630.30">
    <property type="match status" value="1"/>
</dbReference>
<keyword evidence="3" id="KW-1185">Reference proteome</keyword>
<proteinExistence type="predicted"/>
<dbReference type="InterPro" id="IPR000182">
    <property type="entry name" value="GNAT_dom"/>
</dbReference>
<dbReference type="InterPro" id="IPR016181">
    <property type="entry name" value="Acyl_CoA_acyltransferase"/>
</dbReference>
<dbReference type="OrthoDB" id="4821781at2"/>
<name>A0A5J6VAF9_9MICO</name>
<accession>A0A5J6VAF9</accession>
<feature type="domain" description="N-acetyltransferase" evidence="1">
    <location>
        <begin position="60"/>
        <end position="204"/>
    </location>
</feature>
<dbReference type="AlphaFoldDB" id="A0A5J6VAF9"/>
<dbReference type="GO" id="GO:0016747">
    <property type="term" value="F:acyltransferase activity, transferring groups other than amino-acyl groups"/>
    <property type="evidence" value="ECO:0007669"/>
    <property type="project" value="InterPro"/>
</dbReference>
<gene>
    <name evidence="2" type="ORF">FY030_02100</name>
</gene>
<sequence length="204" mass="21263">MSPETVRVLLSSDPQCRELEARGWRVLAESWGARLRPSEEDLPRLGHLVTRARAHGYAVLELGPADAAEVAGLDGATREDYPRAGPATAHAPVDEAQAAAALSTGRGFGARDAEGALVAMSMTRSGGDRVETEFTAVHPDHRGAGLGTAVKAASVLAWWADGARVFGTGGAQTNPASMAINRAVGYTVTERWLTYAPGKAGSTS</sequence>
<dbReference type="PROSITE" id="PS51186">
    <property type="entry name" value="GNAT"/>
    <property type="match status" value="1"/>
</dbReference>
<evidence type="ECO:0000313" key="2">
    <source>
        <dbReference type="EMBL" id="QFG70092.1"/>
    </source>
</evidence>
<evidence type="ECO:0000259" key="1">
    <source>
        <dbReference type="PROSITE" id="PS51186"/>
    </source>
</evidence>
<dbReference type="SUPFAM" id="SSF55729">
    <property type="entry name" value="Acyl-CoA N-acyltransferases (Nat)"/>
    <property type="match status" value="1"/>
</dbReference>
<evidence type="ECO:0000313" key="3">
    <source>
        <dbReference type="Proteomes" id="UP000326546"/>
    </source>
</evidence>
<organism evidence="2 3">
    <name type="scientific">Ornithinimicrobium pratense</name>
    <dbReference type="NCBI Taxonomy" id="2593973"/>
    <lineage>
        <taxon>Bacteria</taxon>
        <taxon>Bacillati</taxon>
        <taxon>Actinomycetota</taxon>
        <taxon>Actinomycetes</taxon>
        <taxon>Micrococcales</taxon>
        <taxon>Ornithinimicrobiaceae</taxon>
        <taxon>Ornithinimicrobium</taxon>
    </lineage>
</organism>
<reference evidence="2 3" key="1">
    <citation type="submission" date="2019-09" db="EMBL/GenBank/DDBJ databases">
        <title>Serinicoccus pratensis sp. nov., isolated from meadow soil.</title>
        <authorList>
            <person name="Zhang W."/>
        </authorList>
    </citation>
    <scope>NUCLEOTIDE SEQUENCE [LARGE SCALE GENOMIC DNA]</scope>
    <source>
        <strain evidence="2 3">W204</strain>
    </source>
</reference>
<dbReference type="EMBL" id="CP044427">
    <property type="protein sequence ID" value="QFG70092.1"/>
    <property type="molecule type" value="Genomic_DNA"/>
</dbReference>